<dbReference type="InterPro" id="IPR002475">
    <property type="entry name" value="Bcl2-like"/>
</dbReference>
<sequence>MADPLEERTARLLADYLEYCARPPGSPEPRPSSPEAAVLRSTAARLRQRHASFFSAFVDYPGSRVDLTARMADAVLSGSRDLSWGRVVTLVTFAGTLLERGPLLPAGGQQRGFRPRRKKEEGDVARDCQRLVALLSARLAGRHRAWLQAQGGWDGFCVFFSTPLPLTFWRRLPVQAFVSCLLAMAFIYFFWTRLL</sequence>
<evidence type="ECO:0000256" key="20">
    <source>
        <dbReference type="ARBA" id="ARBA00078307"/>
    </source>
</evidence>
<dbReference type="InterPro" id="IPR026298">
    <property type="entry name" value="Bcl-2_fam"/>
</dbReference>
<dbReference type="CTD" id="10017"/>
<accession>A0A1U7UZD8</accession>
<evidence type="ECO:0000256" key="12">
    <source>
        <dbReference type="ARBA" id="ARBA00022989"/>
    </source>
</evidence>
<dbReference type="GO" id="GO:0051400">
    <property type="term" value="F:BH domain binding"/>
    <property type="evidence" value="ECO:0007669"/>
    <property type="project" value="TreeGrafter"/>
</dbReference>
<dbReference type="GO" id="GO:0005783">
    <property type="term" value="C:endoplasmic reticulum"/>
    <property type="evidence" value="ECO:0007669"/>
    <property type="project" value="UniProtKB-SubCell"/>
</dbReference>
<dbReference type="GO" id="GO:0044233">
    <property type="term" value="C:mitochondria-associated endoplasmic reticulum membrane contact site"/>
    <property type="evidence" value="ECO:0007669"/>
    <property type="project" value="Ensembl"/>
</dbReference>
<keyword evidence="8 21" id="KW-0812">Transmembrane</keyword>
<keyword evidence="11" id="KW-0832">Ubl conjugation</keyword>
<dbReference type="SMART" id="SM00337">
    <property type="entry name" value="BCL"/>
    <property type="match status" value="1"/>
</dbReference>
<comment type="function">
    <text evidence="17">Promotes cell survival by suppressing apoptosis induced by BAX but not BAK. Increases binding of AHCYL1/IRBIT to ITPR1. Reduces ITPR1-mediated calcium release from the endoplasmic reticulum cooperatively with AHCYL1/IRBIT under normal cellular conditions. Under apoptotic stress conditions, dissociates from ITPR1 and is displaced from mitochondria-associated endoplasmic reticulum membranes, leading to increased Ca(2+) transfer to mitochondria which promotes apoptosis. Required for the correct formation of the microtubule organizing center during oocyte cell division, potentially via regulation of protein abundance and localization of other microtubule organizing center components such as AURKA and TPX2.</text>
</comment>
<dbReference type="GO" id="GO:0005819">
    <property type="term" value="C:spindle"/>
    <property type="evidence" value="ECO:0007669"/>
    <property type="project" value="UniProtKB-SubCell"/>
</dbReference>
<evidence type="ECO:0000256" key="1">
    <source>
        <dbReference type="ARBA" id="ARBA00001913"/>
    </source>
</evidence>
<dbReference type="FunFam" id="1.10.437.10:FF:000014">
    <property type="entry name" value="Bcl-2-like protein 10"/>
    <property type="match status" value="1"/>
</dbReference>
<dbReference type="GO" id="GO:0097192">
    <property type="term" value="P:extrinsic apoptotic signaling pathway in absence of ligand"/>
    <property type="evidence" value="ECO:0007669"/>
    <property type="project" value="TreeGrafter"/>
</dbReference>
<dbReference type="GO" id="GO:0005509">
    <property type="term" value="F:calcium ion binding"/>
    <property type="evidence" value="ECO:0007669"/>
    <property type="project" value="Ensembl"/>
</dbReference>
<dbReference type="STRING" id="1868482.ENSTSYP00000030096"/>
<evidence type="ECO:0000256" key="3">
    <source>
        <dbReference type="ARBA" id="ARBA00004173"/>
    </source>
</evidence>
<dbReference type="KEGG" id="csyr:103275175"/>
<evidence type="ECO:0000256" key="16">
    <source>
        <dbReference type="ARBA" id="ARBA00023242"/>
    </source>
</evidence>
<feature type="domain" description="Bcl-2 Bcl-2 homology region 1-3" evidence="22">
    <location>
        <begin position="39"/>
        <end position="153"/>
    </location>
</feature>
<keyword evidence="13" id="KW-0496">Mitochondrion</keyword>
<keyword evidence="14 21" id="KW-0472">Membrane</keyword>
<dbReference type="AlphaFoldDB" id="A0A1U7UZD8"/>
<evidence type="ECO:0000256" key="10">
    <source>
        <dbReference type="ARBA" id="ARBA00022824"/>
    </source>
</evidence>
<evidence type="ECO:0000256" key="18">
    <source>
        <dbReference type="ARBA" id="ARBA00067191"/>
    </source>
</evidence>
<dbReference type="PROSITE" id="PS01258">
    <property type="entry name" value="BH2"/>
    <property type="match status" value="1"/>
</dbReference>
<keyword evidence="9" id="KW-0053">Apoptosis</keyword>
<keyword evidence="15" id="KW-0206">Cytoskeleton</keyword>
<evidence type="ECO:0000256" key="8">
    <source>
        <dbReference type="ARBA" id="ARBA00022692"/>
    </source>
</evidence>
<keyword evidence="16" id="KW-0539">Nucleus</keyword>
<evidence type="ECO:0000256" key="4">
    <source>
        <dbReference type="ARBA" id="ARBA00004186"/>
    </source>
</evidence>
<dbReference type="Gene3D" id="1.10.437.10">
    <property type="entry name" value="Blc2-like"/>
    <property type="match status" value="1"/>
</dbReference>
<reference evidence="24" key="1">
    <citation type="submission" date="2025-08" db="UniProtKB">
        <authorList>
            <consortium name="RefSeq"/>
        </authorList>
    </citation>
    <scope>IDENTIFICATION</scope>
</reference>
<dbReference type="RefSeq" id="XP_008070772.1">
    <property type="nucleotide sequence ID" value="XM_008072581.2"/>
</dbReference>
<evidence type="ECO:0000259" key="22">
    <source>
        <dbReference type="SMART" id="SM00337"/>
    </source>
</evidence>
<evidence type="ECO:0000256" key="9">
    <source>
        <dbReference type="ARBA" id="ARBA00022703"/>
    </source>
</evidence>
<dbReference type="InterPro" id="IPR020726">
    <property type="entry name" value="Bcl2_BH2_motif_CS"/>
</dbReference>
<dbReference type="Pfam" id="PF00452">
    <property type="entry name" value="Bcl-2"/>
    <property type="match status" value="1"/>
</dbReference>
<dbReference type="OrthoDB" id="8856583at2759"/>
<evidence type="ECO:0000256" key="19">
    <source>
        <dbReference type="ARBA" id="ARBA00077411"/>
    </source>
</evidence>
<feature type="transmembrane region" description="Helical" evidence="21">
    <location>
        <begin position="172"/>
        <end position="191"/>
    </location>
</feature>
<comment type="subcellular location">
    <subcellularLocation>
        <location evidence="4">Cytoplasm</location>
        <location evidence="4">Cytoskeleton</location>
        <location evidence="4">Spindle</location>
    </subcellularLocation>
    <subcellularLocation>
        <location evidence="5">Endoplasmic reticulum</location>
    </subcellularLocation>
    <subcellularLocation>
        <location evidence="3">Mitochondrion</location>
    </subcellularLocation>
    <subcellularLocation>
        <location evidence="2">Nucleus membrane</location>
    </subcellularLocation>
</comment>
<evidence type="ECO:0000313" key="24">
    <source>
        <dbReference type="RefSeq" id="XP_008070772.1"/>
    </source>
</evidence>
<dbReference type="GO" id="GO:0005741">
    <property type="term" value="C:mitochondrial outer membrane"/>
    <property type="evidence" value="ECO:0007669"/>
    <property type="project" value="TreeGrafter"/>
</dbReference>
<dbReference type="PROSITE" id="PS50062">
    <property type="entry name" value="BCL2_FAMILY"/>
    <property type="match status" value="1"/>
</dbReference>
<evidence type="ECO:0000256" key="21">
    <source>
        <dbReference type="SAM" id="Phobius"/>
    </source>
</evidence>
<evidence type="ECO:0000256" key="7">
    <source>
        <dbReference type="ARBA" id="ARBA00022490"/>
    </source>
</evidence>
<evidence type="ECO:0000256" key="14">
    <source>
        <dbReference type="ARBA" id="ARBA00023136"/>
    </source>
</evidence>
<evidence type="ECO:0000256" key="17">
    <source>
        <dbReference type="ARBA" id="ARBA00053352"/>
    </source>
</evidence>
<gene>
    <name evidence="24" type="primary">BCL2L10</name>
</gene>
<keyword evidence="23" id="KW-1185">Reference proteome</keyword>
<dbReference type="GO" id="GO:0005829">
    <property type="term" value="C:cytosol"/>
    <property type="evidence" value="ECO:0007669"/>
    <property type="project" value="Ensembl"/>
</dbReference>
<dbReference type="PANTHER" id="PTHR11256:SF47">
    <property type="entry name" value="BCL-2-LIKE PROTEIN 10"/>
    <property type="match status" value="1"/>
</dbReference>
<dbReference type="PANTHER" id="PTHR11256">
    <property type="entry name" value="BCL-2 RELATED"/>
    <property type="match status" value="1"/>
</dbReference>
<evidence type="ECO:0000256" key="13">
    <source>
        <dbReference type="ARBA" id="ARBA00023128"/>
    </source>
</evidence>
<evidence type="ECO:0000256" key="6">
    <source>
        <dbReference type="ARBA" id="ARBA00009458"/>
    </source>
</evidence>
<keyword evidence="10" id="KW-0256">Endoplasmic reticulum</keyword>
<keyword evidence="12 21" id="KW-1133">Transmembrane helix</keyword>
<evidence type="ECO:0000313" key="23">
    <source>
        <dbReference type="Proteomes" id="UP000189704"/>
    </source>
</evidence>
<dbReference type="GO" id="GO:0008630">
    <property type="term" value="P:intrinsic apoptotic signaling pathway in response to DNA damage"/>
    <property type="evidence" value="ECO:0007669"/>
    <property type="project" value="TreeGrafter"/>
</dbReference>
<evidence type="ECO:0000256" key="2">
    <source>
        <dbReference type="ARBA" id="ARBA00004126"/>
    </source>
</evidence>
<dbReference type="InterPro" id="IPR046371">
    <property type="entry name" value="Bcl-2_BH1-3"/>
</dbReference>
<keyword evidence="7" id="KW-0963">Cytoplasm</keyword>
<dbReference type="GO" id="GO:0043066">
    <property type="term" value="P:negative regulation of apoptotic process"/>
    <property type="evidence" value="ECO:0007669"/>
    <property type="project" value="Ensembl"/>
</dbReference>
<dbReference type="GO" id="GO:0001836">
    <property type="term" value="P:release of cytochrome c from mitochondria"/>
    <property type="evidence" value="ECO:0007669"/>
    <property type="project" value="TreeGrafter"/>
</dbReference>
<dbReference type="CDD" id="cd06845">
    <property type="entry name" value="Bcl-2_like"/>
    <property type="match status" value="1"/>
</dbReference>
<comment type="similarity">
    <text evidence="6">Belongs to the Bcl-2 family.</text>
</comment>
<dbReference type="SUPFAM" id="SSF56854">
    <property type="entry name" value="Bcl-2 inhibitors of programmed cell death"/>
    <property type="match status" value="1"/>
</dbReference>
<protein>
    <recommendedName>
        <fullName evidence="18">Bcl-2-like protein 10</fullName>
    </recommendedName>
    <alternativeName>
        <fullName evidence="19">Anti-apoptotic protein Boo</fullName>
    </alternativeName>
    <alternativeName>
        <fullName evidence="20">Apoptosis regulator Bcl-B</fullName>
    </alternativeName>
</protein>
<dbReference type="Proteomes" id="UP000189704">
    <property type="component" value="Unplaced"/>
</dbReference>
<dbReference type="GO" id="GO:0089720">
    <property type="term" value="F:caspase binding"/>
    <property type="evidence" value="ECO:0007669"/>
    <property type="project" value="Ensembl"/>
</dbReference>
<dbReference type="InterPro" id="IPR036834">
    <property type="entry name" value="Bcl-2-like_sf"/>
</dbReference>
<evidence type="ECO:0000256" key="15">
    <source>
        <dbReference type="ARBA" id="ARBA00023212"/>
    </source>
</evidence>
<evidence type="ECO:0000256" key="5">
    <source>
        <dbReference type="ARBA" id="ARBA00004240"/>
    </source>
</evidence>
<evidence type="ECO:0000256" key="11">
    <source>
        <dbReference type="ARBA" id="ARBA00022843"/>
    </source>
</evidence>
<organism evidence="23 24">
    <name type="scientific">Carlito syrichta</name>
    <name type="common">Philippine tarsier</name>
    <name type="synonym">Tarsius syrichta</name>
    <dbReference type="NCBI Taxonomy" id="1868482"/>
    <lineage>
        <taxon>Eukaryota</taxon>
        <taxon>Metazoa</taxon>
        <taxon>Chordata</taxon>
        <taxon>Craniata</taxon>
        <taxon>Vertebrata</taxon>
        <taxon>Euteleostomi</taxon>
        <taxon>Mammalia</taxon>
        <taxon>Eutheria</taxon>
        <taxon>Euarchontoglires</taxon>
        <taxon>Primates</taxon>
        <taxon>Haplorrhini</taxon>
        <taxon>Tarsiiformes</taxon>
        <taxon>Tarsiidae</taxon>
        <taxon>Carlito</taxon>
    </lineage>
</organism>
<name>A0A1U7UZD8_CARSF</name>
<comment type="cofactor">
    <cofactor evidence="1">
        <name>Ca(2+)</name>
        <dbReference type="ChEBI" id="CHEBI:29108"/>
    </cofactor>
</comment>
<dbReference type="GO" id="GO:0031965">
    <property type="term" value="C:nuclear membrane"/>
    <property type="evidence" value="ECO:0007669"/>
    <property type="project" value="UniProtKB-SubCell"/>
</dbReference>
<dbReference type="OMA" id="TDYLEYC"/>
<dbReference type="GeneID" id="103275175"/>
<proteinExistence type="inferred from homology"/>